<proteinExistence type="predicted"/>
<dbReference type="Proteomes" id="UP001597508">
    <property type="component" value="Unassembled WGS sequence"/>
</dbReference>
<keyword evidence="2" id="KW-0472">Membrane</keyword>
<feature type="transmembrane region" description="Helical" evidence="2">
    <location>
        <begin position="40"/>
        <end position="60"/>
    </location>
</feature>
<dbReference type="RefSeq" id="WP_379664657.1">
    <property type="nucleotide sequence ID" value="NZ_JBHULH010000001.1"/>
</dbReference>
<dbReference type="EMBL" id="JBHULH010000001">
    <property type="protein sequence ID" value="MFD2565932.1"/>
    <property type="molecule type" value="Genomic_DNA"/>
</dbReference>
<comment type="caution">
    <text evidence="3">The sequence shown here is derived from an EMBL/GenBank/DDBJ whole genome shotgun (WGS) entry which is preliminary data.</text>
</comment>
<feature type="coiled-coil region" evidence="1">
    <location>
        <begin position="87"/>
        <end position="164"/>
    </location>
</feature>
<keyword evidence="1" id="KW-0175">Coiled coil</keyword>
<keyword evidence="4" id="KW-1185">Reference proteome</keyword>
<reference evidence="4" key="1">
    <citation type="journal article" date="2019" name="Int. J. Syst. Evol. Microbiol.">
        <title>The Global Catalogue of Microorganisms (GCM) 10K type strain sequencing project: providing services to taxonomists for standard genome sequencing and annotation.</title>
        <authorList>
            <consortium name="The Broad Institute Genomics Platform"/>
            <consortium name="The Broad Institute Genome Sequencing Center for Infectious Disease"/>
            <person name="Wu L."/>
            <person name="Ma J."/>
        </authorList>
    </citation>
    <scope>NUCLEOTIDE SEQUENCE [LARGE SCALE GENOMIC DNA]</scope>
    <source>
        <strain evidence="4">KCTC 52127</strain>
    </source>
</reference>
<evidence type="ECO:0000256" key="2">
    <source>
        <dbReference type="SAM" id="Phobius"/>
    </source>
</evidence>
<keyword evidence="2" id="KW-0812">Transmembrane</keyword>
<name>A0ABW5LM63_9FLAO</name>
<accession>A0ABW5LM63</accession>
<organism evidence="3 4">
    <name type="scientific">Pseudotenacibaculum haliotis</name>
    <dbReference type="NCBI Taxonomy" id="1862138"/>
    <lineage>
        <taxon>Bacteria</taxon>
        <taxon>Pseudomonadati</taxon>
        <taxon>Bacteroidota</taxon>
        <taxon>Flavobacteriia</taxon>
        <taxon>Flavobacteriales</taxon>
        <taxon>Flavobacteriaceae</taxon>
        <taxon>Pseudotenacibaculum</taxon>
    </lineage>
</organism>
<evidence type="ECO:0008006" key="5">
    <source>
        <dbReference type="Google" id="ProtNLM"/>
    </source>
</evidence>
<protein>
    <recommendedName>
        <fullName evidence="5">DUF4179 domain-containing protein</fullName>
    </recommendedName>
</protein>
<gene>
    <name evidence="3" type="ORF">ACFSRZ_01035</name>
</gene>
<keyword evidence="2" id="KW-1133">Transmembrane helix</keyword>
<evidence type="ECO:0000313" key="3">
    <source>
        <dbReference type="EMBL" id="MFD2565932.1"/>
    </source>
</evidence>
<evidence type="ECO:0000256" key="1">
    <source>
        <dbReference type="SAM" id="Coils"/>
    </source>
</evidence>
<evidence type="ECO:0000313" key="4">
    <source>
        <dbReference type="Proteomes" id="UP001597508"/>
    </source>
</evidence>
<sequence length="176" mass="20824">MEDKLHNFFSENEFDFHEPHSGHLQRFEKRLQGTKTQKKVSWKWMSVAASIILALGFFLGQTMRPNTEGPILSSISPKMQEVETYFVNTINVELQELEKNRSLETEKVIEKALDQLEELEDDYKLFIKELSENGEQQKVITQMIENYRKRLEVLENTLIQIELIKNQKTLEDEIYI</sequence>